<dbReference type="InterPro" id="IPR041916">
    <property type="entry name" value="Anti_sigma_zinc_sf"/>
</dbReference>
<dbReference type="KEGG" id="plm:Plim_3784"/>
<keyword evidence="3" id="KW-1185">Reference proteome</keyword>
<evidence type="ECO:0000313" key="2">
    <source>
        <dbReference type="EMBL" id="ADG69596.1"/>
    </source>
</evidence>
<name>D5SWK3_PLAL2</name>
<evidence type="ECO:0008006" key="4">
    <source>
        <dbReference type="Google" id="ProtNLM"/>
    </source>
</evidence>
<dbReference type="AlphaFoldDB" id="D5SWK3"/>
<dbReference type="STRING" id="521674.Plim_3784"/>
<feature type="transmembrane region" description="Helical" evidence="1">
    <location>
        <begin position="88"/>
        <end position="114"/>
    </location>
</feature>
<dbReference type="EMBL" id="CP001744">
    <property type="protein sequence ID" value="ADG69596.1"/>
    <property type="molecule type" value="Genomic_DNA"/>
</dbReference>
<keyword evidence="1" id="KW-0472">Membrane</keyword>
<reference evidence="2 3" key="1">
    <citation type="journal article" date="2010" name="Stand. Genomic Sci.">
        <title>Complete genome sequence of Planctomyces limnophilus type strain (Mu 290).</title>
        <authorList>
            <person name="Labutti K."/>
            <person name="Sikorski J."/>
            <person name="Schneider S."/>
            <person name="Nolan M."/>
            <person name="Lucas S."/>
            <person name="Glavina Del Rio T."/>
            <person name="Tice H."/>
            <person name="Cheng J.F."/>
            <person name="Goodwin L."/>
            <person name="Pitluck S."/>
            <person name="Liolios K."/>
            <person name="Ivanova N."/>
            <person name="Mavromatis K."/>
            <person name="Mikhailova N."/>
            <person name="Pati A."/>
            <person name="Chen A."/>
            <person name="Palaniappan K."/>
            <person name="Land M."/>
            <person name="Hauser L."/>
            <person name="Chang Y.J."/>
            <person name="Jeffries C.D."/>
            <person name="Tindall B.J."/>
            <person name="Rohde M."/>
            <person name="Goker M."/>
            <person name="Woyke T."/>
            <person name="Bristow J."/>
            <person name="Eisen J.A."/>
            <person name="Markowitz V."/>
            <person name="Hugenholtz P."/>
            <person name="Kyrpides N.C."/>
            <person name="Klenk H.P."/>
            <person name="Lapidus A."/>
        </authorList>
    </citation>
    <scope>NUCLEOTIDE SEQUENCE [LARGE SCALE GENOMIC DNA]</scope>
    <source>
        <strain evidence="3">ATCC 43296 / DSM 3776 / IFAM 1008 / 290</strain>
    </source>
</reference>
<proteinExistence type="predicted"/>
<gene>
    <name evidence="2" type="ordered locus">Plim_3784</name>
</gene>
<protein>
    <recommendedName>
        <fullName evidence="4">Zinc-finger domain-containing protein</fullName>
    </recommendedName>
</protein>
<evidence type="ECO:0000256" key="1">
    <source>
        <dbReference type="SAM" id="Phobius"/>
    </source>
</evidence>
<evidence type="ECO:0000313" key="3">
    <source>
        <dbReference type="Proteomes" id="UP000002220"/>
    </source>
</evidence>
<accession>D5SWK3</accession>
<keyword evidence="1" id="KW-0812">Transmembrane</keyword>
<dbReference type="Gene3D" id="1.10.10.1320">
    <property type="entry name" value="Anti-sigma factor, zinc-finger domain"/>
    <property type="match status" value="1"/>
</dbReference>
<dbReference type="HOGENOM" id="CLU_1383018_0_0_0"/>
<organism evidence="2 3">
    <name type="scientific">Planctopirus limnophila (strain ATCC 43296 / DSM 3776 / IFAM 1008 / Mu 290)</name>
    <name type="common">Planctomyces limnophilus</name>
    <dbReference type="NCBI Taxonomy" id="521674"/>
    <lineage>
        <taxon>Bacteria</taxon>
        <taxon>Pseudomonadati</taxon>
        <taxon>Planctomycetota</taxon>
        <taxon>Planctomycetia</taxon>
        <taxon>Planctomycetales</taxon>
        <taxon>Planctomycetaceae</taxon>
        <taxon>Planctopirus</taxon>
    </lineage>
</organism>
<keyword evidence="1" id="KW-1133">Transmembrane helix</keyword>
<sequence>MMHDSLTPCETRLEEISLHAAGCLTESESRELREHLGQCAGCQERFVEMQNLTGALRTAKPEVDSARVALIEQTLLSLKSEIPRRKRYSVTAFVSAILVAAGILVMIGLFSPFFSREHQPSVARSVDPTLPTPSQVVSDAPVIVADASISRSVPTLMALRRAASESEESLDKLLAQCSEHVFNDSSQPPSVWQGNVQ</sequence>
<dbReference type="Proteomes" id="UP000002220">
    <property type="component" value="Chromosome"/>
</dbReference>